<dbReference type="PANTHER" id="PTHR31917:SF147">
    <property type="entry name" value="AGENET DOMAIN-CONTAINING PROTEIN"/>
    <property type="match status" value="1"/>
</dbReference>
<organism evidence="3 4">
    <name type="scientific">Acer saccharum</name>
    <name type="common">Sugar maple</name>
    <dbReference type="NCBI Taxonomy" id="4024"/>
    <lineage>
        <taxon>Eukaryota</taxon>
        <taxon>Viridiplantae</taxon>
        <taxon>Streptophyta</taxon>
        <taxon>Embryophyta</taxon>
        <taxon>Tracheophyta</taxon>
        <taxon>Spermatophyta</taxon>
        <taxon>Magnoliopsida</taxon>
        <taxon>eudicotyledons</taxon>
        <taxon>Gunneridae</taxon>
        <taxon>Pentapetalae</taxon>
        <taxon>rosids</taxon>
        <taxon>malvids</taxon>
        <taxon>Sapindales</taxon>
        <taxon>Sapindaceae</taxon>
        <taxon>Hippocastanoideae</taxon>
        <taxon>Acereae</taxon>
        <taxon>Acer</taxon>
    </lineage>
</organism>
<comment type="caution">
    <text evidence="3">The sequence shown here is derived from an EMBL/GenBank/DDBJ whole genome shotgun (WGS) entry which is preliminary data.</text>
</comment>
<dbReference type="InterPro" id="IPR014002">
    <property type="entry name" value="Agenet_dom_plant"/>
</dbReference>
<reference evidence="3" key="2">
    <citation type="submission" date="2023-06" db="EMBL/GenBank/DDBJ databases">
        <authorList>
            <person name="Swenson N.G."/>
            <person name="Wegrzyn J.L."/>
            <person name="Mcevoy S.L."/>
        </authorList>
    </citation>
    <scope>NUCLEOTIDE SEQUENCE</scope>
    <source>
        <strain evidence="3">NS2018</strain>
        <tissue evidence="3">Leaf</tissue>
    </source>
</reference>
<sequence>MSSNSKSKSKPRTTRTQSSPTPFKPGTDIEISSDDIGFRGSWYLGKIVRRASSKDPTKFLVEYTNLFSDEAGNDPLQEILNANQLRPSAPREKEREFKFGEEVDAFYNDGWWEGTITDVKNDGKFSVYFRSSKEQIEFGKENLRLHREWICGEWKPPLEVEEEDNEKVSTKTKTEEMPDKGAGEKMLGKRKEPGEAIPEVKFSKGTLVEVSSDEDGFKGAWFAAKIIEPAGEDKYLIEYESLRTDDDKEFLREEIDTLHIRPSPPETVMVDSFNRLDEVDAAYNDCWWVGVISKVLSNSRYIVYFRESNEELQFEHSDLRLHQDWIDGKWIVASRGLKS</sequence>
<feature type="domain" description="Agenet" evidence="2">
    <location>
        <begin position="95"/>
        <end position="151"/>
    </location>
</feature>
<feature type="domain" description="Agenet" evidence="2">
    <location>
        <begin position="271"/>
        <end position="327"/>
    </location>
</feature>
<feature type="domain" description="Agenet" evidence="2">
    <location>
        <begin position="200"/>
        <end position="268"/>
    </location>
</feature>
<dbReference type="CDD" id="cd20406">
    <property type="entry name" value="Tudor_Agenet_AtDUF_rpt2_4"/>
    <property type="match status" value="2"/>
</dbReference>
<dbReference type="Gene3D" id="2.30.30.140">
    <property type="match status" value="1"/>
</dbReference>
<dbReference type="SMART" id="SM00743">
    <property type="entry name" value="Agenet"/>
    <property type="match status" value="4"/>
</dbReference>
<evidence type="ECO:0000313" key="4">
    <source>
        <dbReference type="Proteomes" id="UP001168877"/>
    </source>
</evidence>
<protein>
    <recommendedName>
        <fullName evidence="2">Agenet domain-containing protein</fullName>
    </recommendedName>
</protein>
<name>A0AA39VWE1_ACESA</name>
<reference evidence="3" key="1">
    <citation type="journal article" date="2022" name="Plant J.">
        <title>Strategies of tolerance reflected in two North American maple genomes.</title>
        <authorList>
            <person name="McEvoy S.L."/>
            <person name="Sezen U.U."/>
            <person name="Trouern-Trend A."/>
            <person name="McMahon S.M."/>
            <person name="Schaberg P.G."/>
            <person name="Yang J."/>
            <person name="Wegrzyn J.L."/>
            <person name="Swenson N.G."/>
        </authorList>
    </citation>
    <scope>NUCLEOTIDE SEQUENCE</scope>
    <source>
        <strain evidence="3">NS2018</strain>
    </source>
</reference>
<dbReference type="PANTHER" id="PTHR31917">
    <property type="entry name" value="AGENET DOMAIN-CONTAINING PROTEIN-RELATED"/>
    <property type="match status" value="1"/>
</dbReference>
<dbReference type="EMBL" id="JAUESC010000003">
    <property type="protein sequence ID" value="KAK0601164.1"/>
    <property type="molecule type" value="Genomic_DNA"/>
</dbReference>
<proteinExistence type="predicted"/>
<gene>
    <name evidence="3" type="ORF">LWI29_021808</name>
</gene>
<accession>A0AA39VWE1</accession>
<evidence type="ECO:0000313" key="3">
    <source>
        <dbReference type="EMBL" id="KAK0601164.1"/>
    </source>
</evidence>
<dbReference type="InterPro" id="IPR008395">
    <property type="entry name" value="Agenet-like_dom"/>
</dbReference>
<dbReference type="CDD" id="cd20405">
    <property type="entry name" value="Tudor_Agenet_AtDUF_rpt1_3"/>
    <property type="match status" value="2"/>
</dbReference>
<feature type="region of interest" description="Disordered" evidence="1">
    <location>
        <begin position="161"/>
        <end position="191"/>
    </location>
</feature>
<dbReference type="AlphaFoldDB" id="A0AA39VWE1"/>
<feature type="domain" description="Agenet" evidence="2">
    <location>
        <begin position="21"/>
        <end position="93"/>
    </location>
</feature>
<evidence type="ECO:0000256" key="1">
    <source>
        <dbReference type="SAM" id="MobiDB-lite"/>
    </source>
</evidence>
<keyword evidence="4" id="KW-1185">Reference proteome</keyword>
<evidence type="ECO:0000259" key="2">
    <source>
        <dbReference type="SMART" id="SM00743"/>
    </source>
</evidence>
<dbReference type="Proteomes" id="UP001168877">
    <property type="component" value="Unassembled WGS sequence"/>
</dbReference>
<dbReference type="Pfam" id="PF05641">
    <property type="entry name" value="Agenet"/>
    <property type="match status" value="4"/>
</dbReference>
<feature type="compositionally biased region" description="Basic and acidic residues" evidence="1">
    <location>
        <begin position="166"/>
        <end position="191"/>
    </location>
</feature>
<feature type="region of interest" description="Disordered" evidence="1">
    <location>
        <begin position="1"/>
        <end position="34"/>
    </location>
</feature>